<evidence type="ECO:0000259" key="2">
    <source>
        <dbReference type="Pfam" id="PF25164"/>
    </source>
</evidence>
<feature type="domain" description="Competence protein CoiA C-terminal" evidence="3">
    <location>
        <begin position="233"/>
        <end position="360"/>
    </location>
</feature>
<gene>
    <name evidence="4" type="ORF">SAMN04487944_111132</name>
</gene>
<dbReference type="InterPro" id="IPR010330">
    <property type="entry name" value="CoiA_nuc"/>
</dbReference>
<evidence type="ECO:0000313" key="4">
    <source>
        <dbReference type="EMBL" id="SER86982.1"/>
    </source>
</evidence>
<feature type="domain" description="Competence protein CoiA-like N-terminal" evidence="2">
    <location>
        <begin position="20"/>
        <end position="62"/>
    </location>
</feature>
<dbReference type="Pfam" id="PF25164">
    <property type="entry name" value="CoiA_N"/>
    <property type="match status" value="1"/>
</dbReference>
<reference evidence="4 5" key="1">
    <citation type="submission" date="2016-10" db="EMBL/GenBank/DDBJ databases">
        <authorList>
            <person name="de Groot N.N."/>
        </authorList>
    </citation>
    <scope>NUCLEOTIDE SEQUENCE [LARGE SCALE GENOMIC DNA]</scope>
    <source>
        <strain evidence="4 5">CGMCC 1.7727</strain>
    </source>
</reference>
<dbReference type="InterPro" id="IPR057252">
    <property type="entry name" value="CoiA_C"/>
</dbReference>
<dbReference type="EMBL" id="FOGL01000011">
    <property type="protein sequence ID" value="SER86982.1"/>
    <property type="molecule type" value="Genomic_DNA"/>
</dbReference>
<evidence type="ECO:0000259" key="3">
    <source>
        <dbReference type="Pfam" id="PF25166"/>
    </source>
</evidence>
<evidence type="ECO:0000259" key="1">
    <source>
        <dbReference type="Pfam" id="PF06054"/>
    </source>
</evidence>
<dbReference type="AlphaFoldDB" id="A0A1H9SPP1"/>
<organism evidence="4 5">
    <name type="scientific">Gracilibacillus ureilyticus</name>
    <dbReference type="NCBI Taxonomy" id="531814"/>
    <lineage>
        <taxon>Bacteria</taxon>
        <taxon>Bacillati</taxon>
        <taxon>Bacillota</taxon>
        <taxon>Bacilli</taxon>
        <taxon>Bacillales</taxon>
        <taxon>Bacillaceae</taxon>
        <taxon>Gracilibacillus</taxon>
    </lineage>
</organism>
<proteinExistence type="predicted"/>
<dbReference type="RefSeq" id="WP_175480440.1">
    <property type="nucleotide sequence ID" value="NZ_FOGL01000011.1"/>
</dbReference>
<dbReference type="STRING" id="531814.SAMN04487944_111132"/>
<dbReference type="Pfam" id="PF25166">
    <property type="entry name" value="CoiA_C"/>
    <property type="match status" value="1"/>
</dbReference>
<sequence>MLQAIDSKGRIVTLYSLDAGILAQMKEEGQFYCPDCKEELIIRAGRKVTAHFAHRKKSACLHSGEGSYHAKGKLDLYQWLKKQGIEVFLEHYISEIKQRPDLLVKLGTRTLAIEYQCARISLTELRSRTEKYRQIGMIPVWILGANNLNRLSSQLIKITSHDAAYIHQFHEHFPQIIYYYCSSQKQLIFFQDFYFLTQTKAYGNFTVKPLEKCTFKEFFLIRKLPTQQLLQIWRKELKNWRNRPVSFHQRRETEWRKWLYLHKFNTQTIPYYVNIPVQSEFMMKTPPWIWQSCLYLDLIVKRREFSLKDAADLVHNHLYPARDFPLLHAPLHPVKEYFQLLERIGILKSCKQNVYVVVRTAV</sequence>
<evidence type="ECO:0000313" key="5">
    <source>
        <dbReference type="Proteomes" id="UP000199687"/>
    </source>
</evidence>
<keyword evidence="5" id="KW-1185">Reference proteome</keyword>
<dbReference type="Proteomes" id="UP000199687">
    <property type="component" value="Unassembled WGS sequence"/>
</dbReference>
<accession>A0A1H9SPP1</accession>
<feature type="domain" description="Competence protein CoiA nuclease-like" evidence="1">
    <location>
        <begin position="65"/>
        <end position="219"/>
    </location>
</feature>
<dbReference type="InterPro" id="IPR021176">
    <property type="entry name" value="Competence-induced_CoiA"/>
</dbReference>
<name>A0A1H9SPP1_9BACI</name>
<dbReference type="PIRSF" id="PIRSF007487">
    <property type="entry name" value="Competence-induced_CoiA_bac"/>
    <property type="match status" value="1"/>
</dbReference>
<protein>
    <submittedName>
        <fullName evidence="4">Competence protein CoiA-like family, contains a predicted nuclease domain</fullName>
    </submittedName>
</protein>
<dbReference type="Pfam" id="PF06054">
    <property type="entry name" value="CoiA_nuc"/>
    <property type="match status" value="1"/>
</dbReference>
<dbReference type="InterPro" id="IPR057253">
    <property type="entry name" value="CoiA-like_N"/>
</dbReference>